<evidence type="ECO:0000313" key="2">
    <source>
        <dbReference type="EMBL" id="MBL4928984.1"/>
    </source>
</evidence>
<evidence type="ECO:0000256" key="1">
    <source>
        <dbReference type="SAM" id="SignalP"/>
    </source>
</evidence>
<protein>
    <submittedName>
        <fullName evidence="2">Nitrous oxide reductase accessory protein NosL</fullName>
    </submittedName>
</protein>
<organism evidence="2 3">
    <name type="scientific">Fuscibacter oryzae</name>
    <dbReference type="NCBI Taxonomy" id="2803939"/>
    <lineage>
        <taxon>Bacteria</taxon>
        <taxon>Pseudomonadati</taxon>
        <taxon>Pseudomonadota</taxon>
        <taxon>Alphaproteobacteria</taxon>
        <taxon>Rhodobacterales</taxon>
        <taxon>Paracoccaceae</taxon>
        <taxon>Fuscibacter</taxon>
    </lineage>
</organism>
<dbReference type="PANTHER" id="PTHR41247:SF1">
    <property type="entry name" value="HTH-TYPE TRANSCRIPTIONAL REPRESSOR YCNK"/>
    <property type="match status" value="1"/>
</dbReference>
<dbReference type="PANTHER" id="PTHR41247">
    <property type="entry name" value="HTH-TYPE TRANSCRIPTIONAL REPRESSOR YCNK"/>
    <property type="match status" value="1"/>
</dbReference>
<dbReference type="Gene3D" id="3.30.70.2060">
    <property type="match status" value="1"/>
</dbReference>
<feature type="signal peptide" evidence="1">
    <location>
        <begin position="1"/>
        <end position="18"/>
    </location>
</feature>
<reference evidence="2" key="1">
    <citation type="submission" date="2021-01" db="EMBL/GenBank/DDBJ databases">
        <title>Genome seq and assembly of Tabrizicola sp. KVB23.</title>
        <authorList>
            <person name="Chhetri G."/>
        </authorList>
    </citation>
    <scope>NUCLEOTIDE SEQUENCE</scope>
    <source>
        <strain evidence="2">KVB23</strain>
    </source>
</reference>
<proteinExistence type="predicted"/>
<gene>
    <name evidence="2" type="ORF">JI744_12790</name>
</gene>
<name>A0A8J7MWH7_9RHOB</name>
<dbReference type="AlphaFoldDB" id="A0A8J7MWH7"/>
<dbReference type="InterPro" id="IPR008719">
    <property type="entry name" value="N2O_reductase_NosL"/>
</dbReference>
<dbReference type="SUPFAM" id="SSF160387">
    <property type="entry name" value="NosL/MerB-like"/>
    <property type="match status" value="1"/>
</dbReference>
<accession>A0A8J7MWH7</accession>
<keyword evidence="3" id="KW-1185">Reference proteome</keyword>
<dbReference type="Pfam" id="PF05573">
    <property type="entry name" value="NosL"/>
    <property type="match status" value="1"/>
</dbReference>
<comment type="caution">
    <text evidence="2">The sequence shown here is derived from an EMBL/GenBank/DDBJ whole genome shotgun (WGS) entry which is preliminary data.</text>
</comment>
<sequence length="181" mass="19435">MKRLFLALLLLAACRQEAAIPDPVALTPESVGYFCQMNILDHGGPKAQVHLDTFPGRPLFFSQISDAAAYLRMPERDGQIVATYVTDMGAADWNAPDRAPWVEASKATYVVGSDRLGGMDQPELIPFADPAKASTFAAQHGGMVQTLDQILATAPTKTQDAAAPDDDADFAARLSRAKESN</sequence>
<keyword evidence="1" id="KW-0732">Signal</keyword>
<feature type="chain" id="PRO_5035195348" evidence="1">
    <location>
        <begin position="19"/>
        <end position="181"/>
    </location>
</feature>
<dbReference type="Proteomes" id="UP000619033">
    <property type="component" value="Unassembled WGS sequence"/>
</dbReference>
<evidence type="ECO:0000313" key="3">
    <source>
        <dbReference type="Proteomes" id="UP000619033"/>
    </source>
</evidence>
<dbReference type="RefSeq" id="WP_202661527.1">
    <property type="nucleotide sequence ID" value="NZ_JAESVP010000006.1"/>
</dbReference>
<dbReference type="Gene3D" id="3.30.70.2050">
    <property type="match status" value="1"/>
</dbReference>
<dbReference type="EMBL" id="JAESVP010000006">
    <property type="protein sequence ID" value="MBL4928984.1"/>
    <property type="molecule type" value="Genomic_DNA"/>
</dbReference>